<dbReference type="Pfam" id="PF25597">
    <property type="entry name" value="SH3_retrovirus"/>
    <property type="match status" value="1"/>
</dbReference>
<protein>
    <submittedName>
        <fullName evidence="2">Ribonuclease H-like domain-containing protein</fullName>
    </submittedName>
</protein>
<gene>
    <name evidence="2" type="ORF">Tci_041933</name>
</gene>
<reference evidence="2" key="1">
    <citation type="journal article" date="2019" name="Sci. Rep.">
        <title>Draft genome of Tanacetum cinerariifolium, the natural source of mosquito coil.</title>
        <authorList>
            <person name="Yamashiro T."/>
            <person name="Shiraishi A."/>
            <person name="Satake H."/>
            <person name="Nakayama K."/>
        </authorList>
    </citation>
    <scope>NUCLEOTIDE SEQUENCE</scope>
</reference>
<accession>A0A6L2MCI1</accession>
<evidence type="ECO:0000313" key="2">
    <source>
        <dbReference type="EMBL" id="GEU69955.1"/>
    </source>
</evidence>
<feature type="domain" description="Retroviral polymerase SH3-like" evidence="1">
    <location>
        <begin position="497"/>
        <end position="552"/>
    </location>
</feature>
<proteinExistence type="predicted"/>
<dbReference type="InterPro" id="IPR057670">
    <property type="entry name" value="SH3_retrovirus"/>
</dbReference>
<dbReference type="AlphaFoldDB" id="A0A6L2MCI1"/>
<sequence>MIFNNSVSVVISVGARTRLFNLVEYINTLGWNRLAFYNNSDDDDVDYTIAITPILSTEEPDNSLSMGDEHLDTILATKSDEVIKSSVEDLVPIPSESEGIPDTMCDVHLVNNPTPLEAKDHFKIVINSNDDYYSSSDDDFLYNENIEYVEASPHDSELVSLEVAEIVIPEDEEIVNDNLREKLLNVNRLIAKIEELKDNPTPSSKFLIKSSSISPKSFLEETNTFDNSLPEFENFCFDLEEISSGSTTTHSDISLPDYEAFYFYDDHVKEISSGSTTTHSNISLSEYDSFIFDLSNDQFPPTNRSDFTNEEFADELAHIISPPEYDCFYIRNLPNQGEWIFILNFGIHENPSSTTRVNLPVEDDHSPLLAYVVWIFLAYLTYPIIPPDLHSFGNEDTIFNPGIAINRFYSFKPGLSHRCGTFKKFNTHRSHLSESLMEMITRIVKSFVLSVFHSQELHILSFILEIQVLLNKSQHKTPYELFNSRTPAIGYLRPFGCHVMILNTLNHLGKFDAKGDEGYSVGYSMSSKAFRVFNKRTEKVEENLHVDFLKKKLIEKGAGPNWLFDIDTLTHSMNYVPVVVIGKSSTNISGTKDAASQAMKKDVSSLRYIALPNWFHEAHLESSNIDAQDACHADVPESKPKKIFDALKDPCWVASPTPTFRIHKDHPKSQIIGPMDTPVQTKHKSNEMEEHSFIATIHQKTTLDLLQFCLFSCFLSHEEPKKIFDALKDPCWVEAMQEELLQFKIQNV</sequence>
<dbReference type="EMBL" id="BKCJ010006028">
    <property type="protein sequence ID" value="GEU69955.1"/>
    <property type="molecule type" value="Genomic_DNA"/>
</dbReference>
<organism evidence="2">
    <name type="scientific">Tanacetum cinerariifolium</name>
    <name type="common">Dalmatian daisy</name>
    <name type="synonym">Chrysanthemum cinerariifolium</name>
    <dbReference type="NCBI Taxonomy" id="118510"/>
    <lineage>
        <taxon>Eukaryota</taxon>
        <taxon>Viridiplantae</taxon>
        <taxon>Streptophyta</taxon>
        <taxon>Embryophyta</taxon>
        <taxon>Tracheophyta</taxon>
        <taxon>Spermatophyta</taxon>
        <taxon>Magnoliopsida</taxon>
        <taxon>eudicotyledons</taxon>
        <taxon>Gunneridae</taxon>
        <taxon>Pentapetalae</taxon>
        <taxon>asterids</taxon>
        <taxon>campanulids</taxon>
        <taxon>Asterales</taxon>
        <taxon>Asteraceae</taxon>
        <taxon>Asteroideae</taxon>
        <taxon>Anthemideae</taxon>
        <taxon>Anthemidinae</taxon>
        <taxon>Tanacetum</taxon>
    </lineage>
</organism>
<evidence type="ECO:0000259" key="1">
    <source>
        <dbReference type="Pfam" id="PF25597"/>
    </source>
</evidence>
<name>A0A6L2MCI1_TANCI</name>
<comment type="caution">
    <text evidence="2">The sequence shown here is derived from an EMBL/GenBank/DDBJ whole genome shotgun (WGS) entry which is preliminary data.</text>
</comment>